<organism evidence="1 2">
    <name type="scientific">Acinetobacter bereziniae</name>
    <name type="common">Acinetobacter genomosp. 10</name>
    <dbReference type="NCBI Taxonomy" id="106648"/>
    <lineage>
        <taxon>Bacteria</taxon>
        <taxon>Pseudomonadati</taxon>
        <taxon>Pseudomonadota</taxon>
        <taxon>Gammaproteobacteria</taxon>
        <taxon>Moraxellales</taxon>
        <taxon>Moraxellaceae</taxon>
        <taxon>Acinetobacter</taxon>
    </lineage>
</organism>
<gene>
    <name evidence="1" type="ORF">GAK29_00934</name>
</gene>
<dbReference type="Proteomes" id="UP000490535">
    <property type="component" value="Unassembled WGS sequence"/>
</dbReference>
<protein>
    <submittedName>
        <fullName evidence="1">Uncharacterized protein</fullName>
    </submittedName>
</protein>
<sequence length="64" mass="7477">MMYSIFLKLQESIPCMQFLGLFVLNENIKLQTVVEFQAYADQVKQKMLLQTFNSQALSMHKVMS</sequence>
<accession>A0A833USZ2</accession>
<name>A0A833USZ2_ACIBZ</name>
<evidence type="ECO:0000313" key="1">
    <source>
        <dbReference type="EMBL" id="KAF1026967.1"/>
    </source>
</evidence>
<proteinExistence type="predicted"/>
<reference evidence="2" key="1">
    <citation type="journal article" date="2020" name="MBio">
        <title>Horizontal gene transfer to a defensive symbiont with a reduced genome amongst a multipartite beetle microbiome.</title>
        <authorList>
            <person name="Waterworth S.C."/>
            <person name="Florez L.V."/>
            <person name="Rees E.R."/>
            <person name="Hertweck C."/>
            <person name="Kaltenpoth M."/>
            <person name="Kwan J.C."/>
        </authorList>
    </citation>
    <scope>NUCLEOTIDE SEQUENCE [LARGE SCALE GENOMIC DNA]</scope>
</reference>
<evidence type="ECO:0000313" key="2">
    <source>
        <dbReference type="Proteomes" id="UP000490535"/>
    </source>
</evidence>
<dbReference type="EMBL" id="WNDP01000015">
    <property type="protein sequence ID" value="KAF1026967.1"/>
    <property type="molecule type" value="Genomic_DNA"/>
</dbReference>
<comment type="caution">
    <text evidence="1">The sequence shown here is derived from an EMBL/GenBank/DDBJ whole genome shotgun (WGS) entry which is preliminary data.</text>
</comment>
<dbReference type="AlphaFoldDB" id="A0A833USZ2"/>